<dbReference type="Pfam" id="PF13563">
    <property type="entry name" value="2_5_RNA_ligase2"/>
    <property type="match status" value="1"/>
</dbReference>
<dbReference type="STRING" id="909613.UO65_6521"/>
<organism evidence="1 2">
    <name type="scientific">Actinokineospora spheciospongiae</name>
    <dbReference type="NCBI Taxonomy" id="909613"/>
    <lineage>
        <taxon>Bacteria</taxon>
        <taxon>Bacillati</taxon>
        <taxon>Actinomycetota</taxon>
        <taxon>Actinomycetes</taxon>
        <taxon>Pseudonocardiales</taxon>
        <taxon>Pseudonocardiaceae</taxon>
        <taxon>Actinokineospora</taxon>
    </lineage>
</organism>
<sequence>MTRLFSAFPLPDAVADHLADHLRVNPPLRAVPREQWHVTVGYYGADDPEARLRSLRDRVTGLVAPELRLNGSGTFSAVALLVVEDRTPNLVAVAEAAEASAGGHPEYSPHVTVARWSREGSGEPGRALAAELAGYRGPWWTPSELVLYASEGGRYTPLDQVGLHAPR</sequence>
<dbReference type="Gene3D" id="3.90.1140.10">
    <property type="entry name" value="Cyclic phosphodiesterase"/>
    <property type="match status" value="1"/>
</dbReference>
<evidence type="ECO:0000313" key="1">
    <source>
        <dbReference type="EMBL" id="EWC58196.1"/>
    </source>
</evidence>
<keyword evidence="1" id="KW-0436">Ligase</keyword>
<proteinExistence type="predicted"/>
<dbReference type="Proteomes" id="UP000019277">
    <property type="component" value="Unassembled WGS sequence"/>
</dbReference>
<dbReference type="RefSeq" id="WP_035290511.1">
    <property type="nucleotide sequence ID" value="NZ_AYXG01000251.1"/>
</dbReference>
<name>W7INT3_9PSEU</name>
<keyword evidence="2" id="KW-1185">Reference proteome</keyword>
<protein>
    <submittedName>
        <fullName evidence="1">2'-5' RNA ligase</fullName>
    </submittedName>
</protein>
<reference evidence="1 2" key="1">
    <citation type="journal article" date="2014" name="Genome Announc.">
        <title>Draft Genome Sequence of the Antitrypanosomally Active Sponge-Associated Bacterium Actinokineospora sp. Strain EG49.</title>
        <authorList>
            <person name="Harjes J."/>
            <person name="Ryu T."/>
            <person name="Abdelmohsen U.R."/>
            <person name="Moitinho-Silva L."/>
            <person name="Horn H."/>
            <person name="Ravasi T."/>
            <person name="Hentschel U."/>
        </authorList>
    </citation>
    <scope>NUCLEOTIDE SEQUENCE [LARGE SCALE GENOMIC DNA]</scope>
    <source>
        <strain evidence="1 2">EG49</strain>
    </source>
</reference>
<evidence type="ECO:0000313" key="2">
    <source>
        <dbReference type="Proteomes" id="UP000019277"/>
    </source>
</evidence>
<dbReference type="AlphaFoldDB" id="W7INT3"/>
<dbReference type="EMBL" id="AYXG01000251">
    <property type="protein sequence ID" value="EWC58196.1"/>
    <property type="molecule type" value="Genomic_DNA"/>
</dbReference>
<dbReference type="SUPFAM" id="SSF55144">
    <property type="entry name" value="LigT-like"/>
    <property type="match status" value="1"/>
</dbReference>
<dbReference type="eggNOG" id="COG1514">
    <property type="taxonomic scope" value="Bacteria"/>
</dbReference>
<accession>W7INT3</accession>
<dbReference type="InterPro" id="IPR009097">
    <property type="entry name" value="Cyclic_Pdiesterase"/>
</dbReference>
<comment type="caution">
    <text evidence="1">The sequence shown here is derived from an EMBL/GenBank/DDBJ whole genome shotgun (WGS) entry which is preliminary data.</text>
</comment>
<accession>A0A8E2X1Y3</accession>
<dbReference type="GO" id="GO:0016874">
    <property type="term" value="F:ligase activity"/>
    <property type="evidence" value="ECO:0007669"/>
    <property type="project" value="UniProtKB-KW"/>
</dbReference>
<dbReference type="OrthoDB" id="9787070at2"/>
<gene>
    <name evidence="1" type="ORF">UO65_6521</name>
</gene>